<feature type="domain" description="HTH cro/C1-type" evidence="1">
    <location>
        <begin position="40"/>
        <end position="96"/>
    </location>
</feature>
<reference evidence="2 3" key="1">
    <citation type="submission" date="2018-09" db="EMBL/GenBank/DDBJ databases">
        <title>Glutamicibacter mishrai S5-52T (LMG 29155T = KCTC 39846T).</title>
        <authorList>
            <person name="Das S.K."/>
        </authorList>
    </citation>
    <scope>NUCLEOTIDE SEQUENCE [LARGE SCALE GENOMIC DNA]</scope>
    <source>
        <strain evidence="2 3">S5-52</strain>
    </source>
</reference>
<sequence length="105" mass="11794">MVEDMGFAYADPQALTEEQRVALAERQSTVRRQPRELTPKELREEAKLSPADLAAILKLPVERIKRLETGDLDRVQLATLRRYVQALDARIEITAIRGGSHASLA</sequence>
<evidence type="ECO:0000313" key="2">
    <source>
        <dbReference type="EMBL" id="QIV87089.1"/>
    </source>
</evidence>
<dbReference type="InterPro" id="IPR039554">
    <property type="entry name" value="HigA2-like_HTH"/>
</dbReference>
<protein>
    <submittedName>
        <fullName evidence="2">Helix-turn-helix domain-containing protein</fullName>
    </submittedName>
</protein>
<organism evidence="2 3">
    <name type="scientific">Glutamicibacter mishrai</name>
    <dbReference type="NCBI Taxonomy" id="1775880"/>
    <lineage>
        <taxon>Bacteria</taxon>
        <taxon>Bacillati</taxon>
        <taxon>Actinomycetota</taxon>
        <taxon>Actinomycetes</taxon>
        <taxon>Micrococcales</taxon>
        <taxon>Micrococcaceae</taxon>
        <taxon>Glutamicibacter</taxon>
    </lineage>
</organism>
<dbReference type="SUPFAM" id="SSF47413">
    <property type="entry name" value="lambda repressor-like DNA-binding domains"/>
    <property type="match status" value="1"/>
</dbReference>
<dbReference type="GO" id="GO:0003677">
    <property type="term" value="F:DNA binding"/>
    <property type="evidence" value="ECO:0007669"/>
    <property type="project" value="InterPro"/>
</dbReference>
<gene>
    <name evidence="2" type="ORF">D3791_08075</name>
</gene>
<name>A0A6H0SKZ7_9MICC</name>
<dbReference type="AlphaFoldDB" id="A0A6H0SKZ7"/>
<dbReference type="EMBL" id="CP032549">
    <property type="protein sequence ID" value="QIV87089.1"/>
    <property type="molecule type" value="Genomic_DNA"/>
</dbReference>
<dbReference type="Gene3D" id="1.10.260.40">
    <property type="entry name" value="lambda repressor-like DNA-binding domains"/>
    <property type="match status" value="1"/>
</dbReference>
<dbReference type="Proteomes" id="UP000502331">
    <property type="component" value="Chromosome"/>
</dbReference>
<dbReference type="SMART" id="SM00530">
    <property type="entry name" value="HTH_XRE"/>
    <property type="match status" value="1"/>
</dbReference>
<dbReference type="Pfam" id="PF13744">
    <property type="entry name" value="HTH_37"/>
    <property type="match status" value="1"/>
</dbReference>
<dbReference type="InterPro" id="IPR001387">
    <property type="entry name" value="Cro/C1-type_HTH"/>
</dbReference>
<keyword evidence="3" id="KW-1185">Reference proteome</keyword>
<evidence type="ECO:0000313" key="3">
    <source>
        <dbReference type="Proteomes" id="UP000502331"/>
    </source>
</evidence>
<dbReference type="PROSITE" id="PS50943">
    <property type="entry name" value="HTH_CROC1"/>
    <property type="match status" value="1"/>
</dbReference>
<dbReference type="CDD" id="cd00093">
    <property type="entry name" value="HTH_XRE"/>
    <property type="match status" value="1"/>
</dbReference>
<dbReference type="InterPro" id="IPR010982">
    <property type="entry name" value="Lambda_DNA-bd_dom_sf"/>
</dbReference>
<proteinExistence type="predicted"/>
<accession>A0A6H0SKZ7</accession>
<evidence type="ECO:0000259" key="1">
    <source>
        <dbReference type="PROSITE" id="PS50943"/>
    </source>
</evidence>